<sequence>MAQAHVLVAGLGGVGGQCADALARAGIGKLTLVDNDCIAASNINRQLPALHSTVGQAKVDVMRARIADINPACHVDTLQRFLTPENMADSLPQGIDYIIDCIDTVPSKVMLIATALQRNIPIASSMGAGNRLDVTRAKLADISKTHGCGLARQIRTRLRQLDITQGVLTVYSDEPPLPPRPRGDNESRPTNGTISYMPPLFGLMLASAAVRHLIHDGWQA</sequence>
<protein>
    <submittedName>
        <fullName evidence="3">Putative enzyme of sulfur-containing coenzyme synthesis</fullName>
    </submittedName>
</protein>
<gene>
    <name evidence="3" type="primary">yrvM</name>
    <name evidence="3" type="ORF">CARN7_1604</name>
</gene>
<dbReference type="AlphaFoldDB" id="E6QU85"/>
<accession>E6QU85</accession>
<name>E6QU85_9ZZZZ</name>
<feature type="domain" description="THIF-type NAD/FAD binding fold" evidence="2">
    <location>
        <begin position="3"/>
        <end position="215"/>
    </location>
</feature>
<dbReference type="SUPFAM" id="SSF69572">
    <property type="entry name" value="Activating enzymes of the ubiquitin-like proteins"/>
    <property type="match status" value="1"/>
</dbReference>
<dbReference type="InterPro" id="IPR045886">
    <property type="entry name" value="ThiF/MoeB/HesA"/>
</dbReference>
<dbReference type="CDD" id="cd00755">
    <property type="entry name" value="YgdL_like"/>
    <property type="match status" value="1"/>
</dbReference>
<comment type="caution">
    <text evidence="3">The sequence shown here is derived from an EMBL/GenBank/DDBJ whole genome shotgun (WGS) entry which is preliminary data.</text>
</comment>
<evidence type="ECO:0000313" key="3">
    <source>
        <dbReference type="EMBL" id="CBI10807.1"/>
    </source>
</evidence>
<proteinExistence type="predicted"/>
<dbReference type="GO" id="GO:0061504">
    <property type="term" value="P:cyclic threonylcarbamoyladenosine biosynthetic process"/>
    <property type="evidence" value="ECO:0007669"/>
    <property type="project" value="TreeGrafter"/>
</dbReference>
<dbReference type="Gene3D" id="3.40.50.720">
    <property type="entry name" value="NAD(P)-binding Rossmann-like Domain"/>
    <property type="match status" value="1"/>
</dbReference>
<dbReference type="InterPro" id="IPR000594">
    <property type="entry name" value="ThiF_NAD_FAD-bd"/>
</dbReference>
<dbReference type="GO" id="GO:0061503">
    <property type="term" value="F:tRNA threonylcarbamoyladenosine dehydratase"/>
    <property type="evidence" value="ECO:0007669"/>
    <property type="project" value="TreeGrafter"/>
</dbReference>
<dbReference type="InterPro" id="IPR035985">
    <property type="entry name" value="Ubiquitin-activating_enz"/>
</dbReference>
<dbReference type="Pfam" id="PF00899">
    <property type="entry name" value="ThiF"/>
    <property type="match status" value="1"/>
</dbReference>
<dbReference type="EMBL" id="CABR01000106">
    <property type="protein sequence ID" value="CBI10807.1"/>
    <property type="molecule type" value="Genomic_DNA"/>
</dbReference>
<reference evidence="3" key="1">
    <citation type="submission" date="2009-10" db="EMBL/GenBank/DDBJ databases">
        <title>Diversity of trophic interactions inside an arsenic-rich microbial ecosystem.</title>
        <authorList>
            <person name="Bertin P.N."/>
            <person name="Heinrich-Salmeron A."/>
            <person name="Pelletier E."/>
            <person name="Goulhen-Chollet F."/>
            <person name="Arsene-Ploetze F."/>
            <person name="Gallien S."/>
            <person name="Calteau A."/>
            <person name="Vallenet D."/>
            <person name="Casiot C."/>
            <person name="Chane-Woon-Ming B."/>
            <person name="Giloteaux L."/>
            <person name="Barakat M."/>
            <person name="Bonnefoy V."/>
            <person name="Bruneel O."/>
            <person name="Chandler M."/>
            <person name="Cleiss J."/>
            <person name="Duran R."/>
            <person name="Elbaz-Poulichet F."/>
            <person name="Fonknechten N."/>
            <person name="Lauga B."/>
            <person name="Mornico D."/>
            <person name="Ortet P."/>
            <person name="Schaeffer C."/>
            <person name="Siguier P."/>
            <person name="Alexander Thil Smith A."/>
            <person name="Van Dorsselaer A."/>
            <person name="Weissenbach J."/>
            <person name="Medigue C."/>
            <person name="Le Paslier D."/>
        </authorList>
    </citation>
    <scope>NUCLEOTIDE SEQUENCE</scope>
</reference>
<dbReference type="GO" id="GO:0008641">
    <property type="term" value="F:ubiquitin-like modifier activating enzyme activity"/>
    <property type="evidence" value="ECO:0007669"/>
    <property type="project" value="InterPro"/>
</dbReference>
<feature type="region of interest" description="Disordered" evidence="1">
    <location>
        <begin position="170"/>
        <end position="192"/>
    </location>
</feature>
<evidence type="ECO:0000256" key="1">
    <source>
        <dbReference type="SAM" id="MobiDB-lite"/>
    </source>
</evidence>
<dbReference type="PANTHER" id="PTHR43267">
    <property type="entry name" value="TRNA THREONYLCARBAMOYLADENOSINE DEHYDRATASE"/>
    <property type="match status" value="1"/>
</dbReference>
<organism evidence="3">
    <name type="scientific">mine drainage metagenome</name>
    <dbReference type="NCBI Taxonomy" id="410659"/>
    <lineage>
        <taxon>unclassified sequences</taxon>
        <taxon>metagenomes</taxon>
        <taxon>ecological metagenomes</taxon>
    </lineage>
</organism>
<evidence type="ECO:0000259" key="2">
    <source>
        <dbReference type="Pfam" id="PF00899"/>
    </source>
</evidence>
<dbReference type="PANTHER" id="PTHR43267:SF1">
    <property type="entry name" value="TRNA THREONYLCARBAMOYLADENOSINE DEHYDRATASE"/>
    <property type="match status" value="1"/>
</dbReference>